<evidence type="ECO:0000313" key="1">
    <source>
        <dbReference type="EMBL" id="JAH45450.1"/>
    </source>
</evidence>
<protein>
    <submittedName>
        <fullName evidence="1">Uncharacterized protein</fullName>
    </submittedName>
</protein>
<sequence length="26" mass="3182">MRSARYCRKQEVTKFCAIRKVLSFLF</sequence>
<reference evidence="1" key="2">
    <citation type="journal article" date="2015" name="Fish Shellfish Immunol.">
        <title>Early steps in the European eel (Anguilla anguilla)-Vibrio vulnificus interaction in the gills: Role of the RtxA13 toxin.</title>
        <authorList>
            <person name="Callol A."/>
            <person name="Pajuelo D."/>
            <person name="Ebbesson L."/>
            <person name="Teles M."/>
            <person name="MacKenzie S."/>
            <person name="Amaro C."/>
        </authorList>
    </citation>
    <scope>NUCLEOTIDE SEQUENCE</scope>
</reference>
<proteinExistence type="predicted"/>
<dbReference type="AlphaFoldDB" id="A0A0E9SXS2"/>
<reference evidence="1" key="1">
    <citation type="submission" date="2014-11" db="EMBL/GenBank/DDBJ databases">
        <authorList>
            <person name="Amaro Gonzalez C."/>
        </authorList>
    </citation>
    <scope>NUCLEOTIDE SEQUENCE</scope>
</reference>
<organism evidence="1">
    <name type="scientific">Anguilla anguilla</name>
    <name type="common">European freshwater eel</name>
    <name type="synonym">Muraena anguilla</name>
    <dbReference type="NCBI Taxonomy" id="7936"/>
    <lineage>
        <taxon>Eukaryota</taxon>
        <taxon>Metazoa</taxon>
        <taxon>Chordata</taxon>
        <taxon>Craniata</taxon>
        <taxon>Vertebrata</taxon>
        <taxon>Euteleostomi</taxon>
        <taxon>Actinopterygii</taxon>
        <taxon>Neopterygii</taxon>
        <taxon>Teleostei</taxon>
        <taxon>Anguilliformes</taxon>
        <taxon>Anguillidae</taxon>
        <taxon>Anguilla</taxon>
    </lineage>
</organism>
<name>A0A0E9SXS2_ANGAN</name>
<accession>A0A0E9SXS2</accession>
<dbReference type="EMBL" id="GBXM01063127">
    <property type="protein sequence ID" value="JAH45450.1"/>
    <property type="molecule type" value="Transcribed_RNA"/>
</dbReference>